<feature type="domain" description="Phytocyanin" evidence="6">
    <location>
        <begin position="33"/>
        <end position="128"/>
    </location>
</feature>
<sequence>MARPIIGSLSSIVLVLILAWSIGTIAVRGYNTRKWTVGGDKGWSFGVAGWENDKPIQAGDMLVFKYKPGAHNVVVVDVVGYMECKVPDGAKVYSTGNDSFEMPGGKAYYICSIPGHCEKGMRIGIPPR</sequence>
<keyword evidence="5" id="KW-0812">Transmembrane</keyword>
<dbReference type="EMBL" id="JAUUTY010000006">
    <property type="protein sequence ID" value="KAK1616832.1"/>
    <property type="molecule type" value="Genomic_DNA"/>
</dbReference>
<dbReference type="GO" id="GO:0046872">
    <property type="term" value="F:metal ion binding"/>
    <property type="evidence" value="ECO:0007669"/>
    <property type="project" value="UniProtKB-KW"/>
</dbReference>
<dbReference type="AlphaFoldDB" id="A0AAD8VR42"/>
<keyword evidence="2" id="KW-0186">Copper</keyword>
<evidence type="ECO:0000313" key="7">
    <source>
        <dbReference type="EMBL" id="KAK1616832.1"/>
    </source>
</evidence>
<comment type="caution">
    <text evidence="7">The sequence shown here is derived from an EMBL/GenBank/DDBJ whole genome shotgun (WGS) entry which is preliminary data.</text>
</comment>
<name>A0AAD8VR42_LOLMU</name>
<accession>A0AAD8VR42</accession>
<keyword evidence="5" id="KW-1133">Transmembrane helix</keyword>
<dbReference type="InterPro" id="IPR041844">
    <property type="entry name" value="Plantacyanin"/>
</dbReference>
<evidence type="ECO:0000313" key="8">
    <source>
        <dbReference type="Proteomes" id="UP001231189"/>
    </source>
</evidence>
<dbReference type="GO" id="GO:0009055">
    <property type="term" value="F:electron transfer activity"/>
    <property type="evidence" value="ECO:0007669"/>
    <property type="project" value="InterPro"/>
</dbReference>
<protein>
    <recommendedName>
        <fullName evidence="4">Plantacyanin</fullName>
    </recommendedName>
</protein>
<dbReference type="CDD" id="cd11013">
    <property type="entry name" value="Plantacyanin"/>
    <property type="match status" value="1"/>
</dbReference>
<evidence type="ECO:0000259" key="6">
    <source>
        <dbReference type="PROSITE" id="PS51485"/>
    </source>
</evidence>
<keyword evidence="1" id="KW-0479">Metal-binding</keyword>
<proteinExistence type="predicted"/>
<keyword evidence="5" id="KW-0472">Membrane</keyword>
<dbReference type="InterPro" id="IPR003245">
    <property type="entry name" value="Phytocyanin_dom"/>
</dbReference>
<keyword evidence="3" id="KW-1015">Disulfide bond</keyword>
<dbReference type="GO" id="GO:0005886">
    <property type="term" value="C:plasma membrane"/>
    <property type="evidence" value="ECO:0007669"/>
    <property type="project" value="TreeGrafter"/>
</dbReference>
<dbReference type="PROSITE" id="PS51485">
    <property type="entry name" value="PHYTOCYANIN"/>
    <property type="match status" value="1"/>
</dbReference>
<dbReference type="InterPro" id="IPR008972">
    <property type="entry name" value="Cupredoxin"/>
</dbReference>
<reference evidence="7" key="1">
    <citation type="submission" date="2023-07" db="EMBL/GenBank/DDBJ databases">
        <title>A chromosome-level genome assembly of Lolium multiflorum.</title>
        <authorList>
            <person name="Chen Y."/>
            <person name="Copetti D."/>
            <person name="Kolliker R."/>
            <person name="Studer B."/>
        </authorList>
    </citation>
    <scope>NUCLEOTIDE SEQUENCE</scope>
    <source>
        <strain evidence="7">02402/16</strain>
        <tissue evidence="7">Leaf</tissue>
    </source>
</reference>
<evidence type="ECO:0000256" key="4">
    <source>
        <dbReference type="ARBA" id="ARBA00082491"/>
    </source>
</evidence>
<evidence type="ECO:0000256" key="2">
    <source>
        <dbReference type="ARBA" id="ARBA00023008"/>
    </source>
</evidence>
<dbReference type="Pfam" id="PF02298">
    <property type="entry name" value="Cu_bind_like"/>
    <property type="match status" value="1"/>
</dbReference>
<dbReference type="PANTHER" id="PTHR33021:SF216">
    <property type="entry name" value="PHYTOCYANIN DOMAIN-CONTAINING PROTEIN"/>
    <property type="match status" value="1"/>
</dbReference>
<evidence type="ECO:0000256" key="1">
    <source>
        <dbReference type="ARBA" id="ARBA00022723"/>
    </source>
</evidence>
<dbReference type="FunFam" id="2.60.40.420:FF:000013">
    <property type="entry name" value="basic blue protein-like"/>
    <property type="match status" value="1"/>
</dbReference>
<evidence type="ECO:0000256" key="5">
    <source>
        <dbReference type="SAM" id="Phobius"/>
    </source>
</evidence>
<feature type="transmembrane region" description="Helical" evidence="5">
    <location>
        <begin position="6"/>
        <end position="27"/>
    </location>
</feature>
<keyword evidence="8" id="KW-1185">Reference proteome</keyword>
<dbReference type="PANTHER" id="PTHR33021">
    <property type="entry name" value="BLUE COPPER PROTEIN"/>
    <property type="match status" value="1"/>
</dbReference>
<dbReference type="SUPFAM" id="SSF49503">
    <property type="entry name" value="Cupredoxins"/>
    <property type="match status" value="1"/>
</dbReference>
<evidence type="ECO:0000256" key="3">
    <source>
        <dbReference type="ARBA" id="ARBA00023157"/>
    </source>
</evidence>
<dbReference type="InterPro" id="IPR039391">
    <property type="entry name" value="Phytocyanin-like"/>
</dbReference>
<dbReference type="Gene3D" id="2.60.40.420">
    <property type="entry name" value="Cupredoxins - blue copper proteins"/>
    <property type="match status" value="1"/>
</dbReference>
<dbReference type="Proteomes" id="UP001231189">
    <property type="component" value="Unassembled WGS sequence"/>
</dbReference>
<gene>
    <name evidence="7" type="ORF">QYE76_022349</name>
</gene>
<organism evidence="7 8">
    <name type="scientific">Lolium multiflorum</name>
    <name type="common">Italian ryegrass</name>
    <name type="synonym">Lolium perenne subsp. multiflorum</name>
    <dbReference type="NCBI Taxonomy" id="4521"/>
    <lineage>
        <taxon>Eukaryota</taxon>
        <taxon>Viridiplantae</taxon>
        <taxon>Streptophyta</taxon>
        <taxon>Embryophyta</taxon>
        <taxon>Tracheophyta</taxon>
        <taxon>Spermatophyta</taxon>
        <taxon>Magnoliopsida</taxon>
        <taxon>Liliopsida</taxon>
        <taxon>Poales</taxon>
        <taxon>Poaceae</taxon>
        <taxon>BOP clade</taxon>
        <taxon>Pooideae</taxon>
        <taxon>Poodae</taxon>
        <taxon>Poeae</taxon>
        <taxon>Poeae Chloroplast Group 2 (Poeae type)</taxon>
        <taxon>Loliodinae</taxon>
        <taxon>Loliinae</taxon>
        <taxon>Lolium</taxon>
    </lineage>
</organism>